<dbReference type="Proteomes" id="UP000494165">
    <property type="component" value="Unassembled WGS sequence"/>
</dbReference>
<keyword evidence="3" id="KW-0175">Coiled coil</keyword>
<evidence type="ECO:0000256" key="4">
    <source>
        <dbReference type="SAM" id="MobiDB-lite"/>
    </source>
</evidence>
<proteinExistence type="predicted"/>
<dbReference type="InterPro" id="IPR001487">
    <property type="entry name" value="Bromodomain"/>
</dbReference>
<dbReference type="SMART" id="SM00297">
    <property type="entry name" value="BROMO"/>
    <property type="match status" value="1"/>
</dbReference>
<feature type="region of interest" description="Disordered" evidence="4">
    <location>
        <begin position="193"/>
        <end position="231"/>
    </location>
</feature>
<keyword evidence="7" id="KW-1185">Reference proteome</keyword>
<sequence length="720" mass="80047">MHKASVEETLKLKRLHVDQWSIREQLALASSVLRSGDQNWASVSRAIKPYGEKDRPNDWFSQKNCALQYEKLLENVETPKRRRGDKAEESKPFTPGELIVEKLRSQRLEELQAAMENVKKLYAKMKQDYLKVSVNASEEYLDKMIAEMDEEAKQEEEKKKQHKIWLKEREEKINEIQRAWRPHSFLRKKTLEMSASSDAEISQDSVLSEGISVEQPSEEQKPTPSTPTSPLLTHLLQSTATVSQRQTSGKPTIGSLLATSTPVKRDVAPFLPVVSSLASSSVAGTEQQQQQQQQPAAGTSAPSSGAPTLSMLLELPPSIPGTPLPELPSTSDAVDSEGISAVKPLPPEDTSSSTSLPVLQSNVESSKEFEEQLQKFDRNAVDNSQTNVLEELPQDVVELIEEFEEAAEAKKQQGEIGQFYPAPPVAIPAIEVQPPLPALETKITPEATVDVQVVKVKEAEVVPQDEKEPEPEPAPVEAEKIAAPEVVVANIPAKEVEPEKPAEVKEEDLPAPAVQTKQPEPKEVVEEEKESEIEKSSDDDYKPRPTFSQSAQSVTDESMPNSPVSVDDEKNKSFKKAMLLIWDQIAAHNNASIFLKPITNEMVAGYRTVVLRPMDLSTIKKNIELGNVTSAEAFQRDVRLIFMNAVMYNPSNHNIAQMAIEMQKDCQEEFQVYAAAQESKSNKRETREGSKRHDVSADESAPPTKKKFATFFSDSSDEEP</sequence>
<feature type="compositionally biased region" description="Low complexity" evidence="4">
    <location>
        <begin position="282"/>
        <end position="308"/>
    </location>
</feature>
<dbReference type="PANTHER" id="PTHR15398:SF4">
    <property type="entry name" value="BROMODOMAIN-CONTAINING PROTEIN 8 ISOFORM X1"/>
    <property type="match status" value="1"/>
</dbReference>
<feature type="region of interest" description="Disordered" evidence="4">
    <location>
        <begin position="497"/>
        <end position="568"/>
    </location>
</feature>
<evidence type="ECO:0000256" key="2">
    <source>
        <dbReference type="PROSITE-ProRule" id="PRU00035"/>
    </source>
</evidence>
<feature type="region of interest" description="Disordered" evidence="4">
    <location>
        <begin position="676"/>
        <end position="720"/>
    </location>
</feature>
<feature type="domain" description="Bromo" evidence="5">
    <location>
        <begin position="586"/>
        <end position="656"/>
    </location>
</feature>
<dbReference type="PRINTS" id="PR00503">
    <property type="entry name" value="BROMODOMAIN"/>
</dbReference>
<comment type="caution">
    <text evidence="6">The sequence shown here is derived from an EMBL/GenBank/DDBJ whole genome shotgun (WGS) entry which is preliminary data.</text>
</comment>
<dbReference type="OrthoDB" id="1742084at2759"/>
<feature type="region of interest" description="Disordered" evidence="4">
    <location>
        <begin position="282"/>
        <end position="378"/>
    </location>
</feature>
<feature type="compositionally biased region" description="Basic and acidic residues" evidence="4">
    <location>
        <begin position="680"/>
        <end position="696"/>
    </location>
</feature>
<evidence type="ECO:0000256" key="1">
    <source>
        <dbReference type="ARBA" id="ARBA00023117"/>
    </source>
</evidence>
<feature type="compositionally biased region" description="Basic and acidic residues" evidence="4">
    <location>
        <begin position="365"/>
        <end position="378"/>
    </location>
</feature>
<organism evidence="6 7">
    <name type="scientific">Cloeon dipterum</name>
    <dbReference type="NCBI Taxonomy" id="197152"/>
    <lineage>
        <taxon>Eukaryota</taxon>
        <taxon>Metazoa</taxon>
        <taxon>Ecdysozoa</taxon>
        <taxon>Arthropoda</taxon>
        <taxon>Hexapoda</taxon>
        <taxon>Insecta</taxon>
        <taxon>Pterygota</taxon>
        <taxon>Palaeoptera</taxon>
        <taxon>Ephemeroptera</taxon>
        <taxon>Pisciforma</taxon>
        <taxon>Baetidae</taxon>
        <taxon>Cloeon</taxon>
    </lineage>
</organism>
<feature type="coiled-coil region" evidence="3">
    <location>
        <begin position="108"/>
        <end position="161"/>
    </location>
</feature>
<keyword evidence="1 2" id="KW-0103">Bromodomain</keyword>
<dbReference type="PANTHER" id="PTHR15398">
    <property type="entry name" value="BROMODOMAIN-CONTAINING PROTEIN 8"/>
    <property type="match status" value="1"/>
</dbReference>
<gene>
    <name evidence="6" type="ORF">CLODIP_2_CD12229</name>
</gene>
<feature type="compositionally biased region" description="Pro residues" evidence="4">
    <location>
        <begin position="317"/>
        <end position="326"/>
    </location>
</feature>
<feature type="compositionally biased region" description="Polar residues" evidence="4">
    <location>
        <begin position="546"/>
        <end position="564"/>
    </location>
</feature>
<feature type="compositionally biased region" description="Polar residues" evidence="4">
    <location>
        <begin position="193"/>
        <end position="206"/>
    </location>
</feature>
<evidence type="ECO:0000256" key="3">
    <source>
        <dbReference type="SAM" id="Coils"/>
    </source>
</evidence>
<accession>A0A8S1DPA0</accession>
<evidence type="ECO:0000259" key="5">
    <source>
        <dbReference type="PROSITE" id="PS50014"/>
    </source>
</evidence>
<dbReference type="EMBL" id="CADEPI010000419">
    <property type="protein sequence ID" value="CAB3385554.1"/>
    <property type="molecule type" value="Genomic_DNA"/>
</dbReference>
<reference evidence="6 7" key="1">
    <citation type="submission" date="2020-04" db="EMBL/GenBank/DDBJ databases">
        <authorList>
            <person name="Alioto T."/>
            <person name="Alioto T."/>
            <person name="Gomez Garrido J."/>
        </authorList>
    </citation>
    <scope>NUCLEOTIDE SEQUENCE [LARGE SCALE GENOMIC DNA]</scope>
</reference>
<name>A0A8S1DPA0_9INSE</name>
<dbReference type="InterPro" id="IPR036427">
    <property type="entry name" value="Bromodomain-like_sf"/>
</dbReference>
<dbReference type="PROSITE" id="PS50014">
    <property type="entry name" value="BROMODOMAIN_2"/>
    <property type="match status" value="1"/>
</dbReference>
<feature type="compositionally biased region" description="Basic and acidic residues" evidence="4">
    <location>
        <begin position="532"/>
        <end position="543"/>
    </location>
</feature>
<dbReference type="Pfam" id="PF00439">
    <property type="entry name" value="Bromodomain"/>
    <property type="match status" value="1"/>
</dbReference>
<dbReference type="GO" id="GO:0035267">
    <property type="term" value="C:NuA4 histone acetyltransferase complex"/>
    <property type="evidence" value="ECO:0007669"/>
    <property type="project" value="TreeGrafter"/>
</dbReference>
<dbReference type="AlphaFoldDB" id="A0A8S1DPA0"/>
<feature type="region of interest" description="Disordered" evidence="4">
    <location>
        <begin position="459"/>
        <end position="481"/>
    </location>
</feature>
<evidence type="ECO:0000313" key="6">
    <source>
        <dbReference type="EMBL" id="CAB3385554.1"/>
    </source>
</evidence>
<dbReference type="SUPFAM" id="SSF47370">
    <property type="entry name" value="Bromodomain"/>
    <property type="match status" value="1"/>
</dbReference>
<feature type="compositionally biased region" description="Low complexity" evidence="4">
    <location>
        <begin position="222"/>
        <end position="231"/>
    </location>
</feature>
<evidence type="ECO:0000313" key="7">
    <source>
        <dbReference type="Proteomes" id="UP000494165"/>
    </source>
</evidence>
<feature type="compositionally biased region" description="Polar residues" evidence="4">
    <location>
        <begin position="349"/>
        <end position="364"/>
    </location>
</feature>
<dbReference type="Gene3D" id="1.20.920.10">
    <property type="entry name" value="Bromodomain-like"/>
    <property type="match status" value="1"/>
</dbReference>
<feature type="compositionally biased region" description="Basic and acidic residues" evidence="4">
    <location>
        <begin position="497"/>
        <end position="508"/>
    </location>
</feature>
<protein>
    <recommendedName>
        <fullName evidence="5">Bromo domain-containing protein</fullName>
    </recommendedName>
</protein>